<dbReference type="EMBL" id="QNZM01000140">
    <property type="protein sequence ID" value="RTZ80878.1"/>
    <property type="molecule type" value="Genomic_DNA"/>
</dbReference>
<evidence type="ECO:0000313" key="9">
    <source>
        <dbReference type="Proteomes" id="UP000286732"/>
    </source>
</evidence>
<dbReference type="GO" id="GO:0046933">
    <property type="term" value="F:proton-transporting ATP synthase activity, rotational mechanism"/>
    <property type="evidence" value="ECO:0007669"/>
    <property type="project" value="UniProtKB-UniRule"/>
</dbReference>
<evidence type="ECO:0000256" key="6">
    <source>
        <dbReference type="ARBA" id="ARBA00023310"/>
    </source>
</evidence>
<comment type="caution">
    <text evidence="8">The sequence shown here is derived from an EMBL/GenBank/DDBJ whole genome shotgun (WGS) entry which is preliminary data.</text>
</comment>
<comment type="function">
    <text evidence="7">This protein is part of the stalk that links CF(0) to CF(1). It either transmits conformational changes from CF(0) to CF(1) or is implicated in proton conduction.</text>
</comment>
<organism evidence="8 9">
    <name type="scientific">SAR324 cluster bacterium</name>
    <dbReference type="NCBI Taxonomy" id="2024889"/>
    <lineage>
        <taxon>Bacteria</taxon>
        <taxon>Deltaproteobacteria</taxon>
        <taxon>SAR324 cluster</taxon>
    </lineage>
</organism>
<keyword evidence="8" id="KW-0378">Hydrolase</keyword>
<dbReference type="AlphaFoldDB" id="A0A432GBA7"/>
<dbReference type="HAMAP" id="MF_01416">
    <property type="entry name" value="ATP_synth_delta_bact"/>
    <property type="match status" value="1"/>
</dbReference>
<dbReference type="InterPro" id="IPR026015">
    <property type="entry name" value="ATP_synth_OSCP/delta_N_sf"/>
</dbReference>
<dbReference type="Pfam" id="PF00213">
    <property type="entry name" value="OSCP"/>
    <property type="match status" value="1"/>
</dbReference>
<evidence type="ECO:0000313" key="8">
    <source>
        <dbReference type="EMBL" id="RTZ80878.1"/>
    </source>
</evidence>
<evidence type="ECO:0000256" key="7">
    <source>
        <dbReference type="HAMAP-Rule" id="MF_01416"/>
    </source>
</evidence>
<keyword evidence="5 7" id="KW-0472">Membrane</keyword>
<dbReference type="PRINTS" id="PR00125">
    <property type="entry name" value="ATPASEDELTA"/>
</dbReference>
<accession>A0A432GBA7</accession>
<dbReference type="Proteomes" id="UP000286732">
    <property type="component" value="Unassembled WGS sequence"/>
</dbReference>
<dbReference type="GO" id="GO:0005886">
    <property type="term" value="C:plasma membrane"/>
    <property type="evidence" value="ECO:0007669"/>
    <property type="project" value="UniProtKB-SubCell"/>
</dbReference>
<dbReference type="InterPro" id="IPR000711">
    <property type="entry name" value="ATPase_OSCP/dsu"/>
</dbReference>
<proteinExistence type="inferred from homology"/>
<comment type="function">
    <text evidence="7">F(1)F(0) ATP synthase produces ATP from ADP in the presence of a proton or sodium gradient. F-type ATPases consist of two structural domains, F(1) containing the extramembraneous catalytic core and F(0) containing the membrane proton channel, linked together by a central stalk and a peripheral stalk. During catalysis, ATP synthesis in the catalytic domain of F(1) is coupled via a rotary mechanism of the central stalk subunits to proton translocation.</text>
</comment>
<name>A0A432GBA7_9DELT</name>
<evidence type="ECO:0000256" key="2">
    <source>
        <dbReference type="ARBA" id="ARBA00022448"/>
    </source>
</evidence>
<reference evidence="8 9" key="1">
    <citation type="submission" date="2018-06" db="EMBL/GenBank/DDBJ databases">
        <title>Combined omics and stable isotope probing to characterize newly discovered Mariana Back-Arc vent microbial communities.</title>
        <authorList>
            <person name="Trembath-Reichert E."/>
            <person name="Huber J.A."/>
        </authorList>
    </citation>
    <scope>NUCLEOTIDE SEQUENCE [LARGE SCALE GENOMIC DNA]</scope>
    <source>
        <strain evidence="8">MAG 63_2</strain>
    </source>
</reference>
<dbReference type="GO" id="GO:0045259">
    <property type="term" value="C:proton-transporting ATP synthase complex"/>
    <property type="evidence" value="ECO:0007669"/>
    <property type="project" value="UniProtKB-KW"/>
</dbReference>
<evidence type="ECO:0000256" key="1">
    <source>
        <dbReference type="ARBA" id="ARBA00004370"/>
    </source>
</evidence>
<keyword evidence="2 7" id="KW-0813">Transport</keyword>
<keyword evidence="3 7" id="KW-0375">Hydrogen ion transport</keyword>
<dbReference type="PANTHER" id="PTHR11910">
    <property type="entry name" value="ATP SYNTHASE DELTA CHAIN"/>
    <property type="match status" value="1"/>
</dbReference>
<dbReference type="NCBIfam" id="TIGR01145">
    <property type="entry name" value="ATP_synt_delta"/>
    <property type="match status" value="1"/>
</dbReference>
<evidence type="ECO:0000256" key="4">
    <source>
        <dbReference type="ARBA" id="ARBA00023065"/>
    </source>
</evidence>
<comment type="similarity">
    <text evidence="7">Belongs to the ATPase delta chain family.</text>
</comment>
<keyword evidence="7" id="KW-1003">Cell membrane</keyword>
<gene>
    <name evidence="7 8" type="primary">atpH</name>
    <name evidence="8" type="ORF">DSY98_03630</name>
</gene>
<keyword evidence="4 7" id="KW-0406">Ion transport</keyword>
<keyword evidence="7" id="KW-0139">CF(1)</keyword>
<dbReference type="GO" id="GO:0016787">
    <property type="term" value="F:hydrolase activity"/>
    <property type="evidence" value="ECO:0007669"/>
    <property type="project" value="UniProtKB-KW"/>
</dbReference>
<keyword evidence="6 7" id="KW-0066">ATP synthesis</keyword>
<sequence length="178" mass="19603">MSQGVIARRYAKALINLAEKDLENTGKSLTALADVYSNSTELSEVLSDTKVSSQIKQNVLKTILKKIKVSKLVDTFIRYLLAKRRIVLLPNIERAFNLFLQEKLGRIEAGITVAQEISEVTVGKLEKAISRYSGKEVTVNITIDPAIIGGIVTRIGSVVIDGSIHTQLNQIRQSIIRG</sequence>
<evidence type="ECO:0000256" key="5">
    <source>
        <dbReference type="ARBA" id="ARBA00023136"/>
    </source>
</evidence>
<evidence type="ECO:0000256" key="3">
    <source>
        <dbReference type="ARBA" id="ARBA00022781"/>
    </source>
</evidence>
<protein>
    <recommendedName>
        <fullName evidence="7">ATP synthase subunit delta</fullName>
    </recommendedName>
    <alternativeName>
        <fullName evidence="7">ATP synthase F(1) sector subunit delta</fullName>
    </alternativeName>
    <alternativeName>
        <fullName evidence="7">F-type ATPase subunit delta</fullName>
        <shortName evidence="7">F-ATPase subunit delta</shortName>
    </alternativeName>
</protein>
<dbReference type="SUPFAM" id="SSF47928">
    <property type="entry name" value="N-terminal domain of the delta subunit of the F1F0-ATP synthase"/>
    <property type="match status" value="1"/>
</dbReference>
<dbReference type="Gene3D" id="1.10.520.20">
    <property type="entry name" value="N-terminal domain of the delta subunit of the F1F0-ATP synthase"/>
    <property type="match status" value="1"/>
</dbReference>
<comment type="subcellular location">
    <subcellularLocation>
        <location evidence="7">Cell membrane</location>
        <topology evidence="7">Peripheral membrane protein</topology>
    </subcellularLocation>
    <subcellularLocation>
        <location evidence="1">Membrane</location>
    </subcellularLocation>
</comment>